<dbReference type="PANTHER" id="PTHR16074">
    <property type="entry name" value="BARDET-BIEDL SYNDROME 7 PROTEIN"/>
    <property type="match status" value="1"/>
</dbReference>
<evidence type="ECO:0008006" key="6">
    <source>
        <dbReference type="Google" id="ProtNLM"/>
    </source>
</evidence>
<sequence>MELDLTRVDYTIVGLTSMNCMKLLPPSFLKEPQKVAVADKDGILQVFSIKKEDISLVFKTLPGPEISALTLGGAVGTNADKIFVALESEVHGYTKKGKLFLTFDSCMTEPILSMYVLGNDLFLCGSHIYNHYRDCKEIGSYLCGDKIVDVIALHQERSGRLISLIACEGRMIRVLEHGRVTISMEVESAPTILYILEQDEEKTVLFGTIDGRIGILDVKSLQGFERWLITSEKNRSSISCIDSYDLTGDSNRNIIIGKQDGNIEIYNINISDPNDTSLQIFSFNCSESITSVQCGILNSSGFDEVLVTTYTGRIFGLTTEKIEKNVEKNNQGENLIYSIDTANKITKLRYEIESMQKALGKEREKYQSSTHSFFDEYSAIPLLSVNDSFILDKTSATYMLTIEVPTAIDHILLQSNVQVDILDVENNSAVVSHSEYLPNSGNILLATYRCQINTNRLEIKIRTIEGQAGVVHTIENTGNANTLNVKGNFSLAEIHAWIYKCIPEVPEKPNSVQNEMNKYNFKSSFLETFLQCSYTKSEAIFKSNNVSTISIIKEFISNEATKKNIKMDFSIAIDNQTIYDVLMLMVPKIEEYQKLKADIILLEALQELELSEADNMNTMSEKYQDLLAKESNLRKTYSCHQII</sequence>
<comment type="caution">
    <text evidence="4">The sequence shown here is derived from an EMBL/GenBank/DDBJ whole genome shotgun (WGS) entry which is preliminary data.</text>
</comment>
<evidence type="ECO:0000259" key="3">
    <source>
        <dbReference type="Pfam" id="PF23743"/>
    </source>
</evidence>
<gene>
    <name evidence="4" type="ORF">WA026_009769</name>
</gene>
<feature type="domain" description="BBS7 beta-propeller" evidence="3">
    <location>
        <begin position="21"/>
        <end position="319"/>
    </location>
</feature>
<dbReference type="GO" id="GO:0060271">
    <property type="term" value="P:cilium assembly"/>
    <property type="evidence" value="ECO:0007669"/>
    <property type="project" value="TreeGrafter"/>
</dbReference>
<protein>
    <recommendedName>
        <fullName evidence="6">Bardet-Biedl syndrome 7 protein</fullName>
    </recommendedName>
</protein>
<reference evidence="4 5" key="1">
    <citation type="submission" date="2023-03" db="EMBL/GenBank/DDBJ databases">
        <title>Genome insight into feeding habits of ladybird beetles.</title>
        <authorList>
            <person name="Li H.-S."/>
            <person name="Huang Y.-H."/>
            <person name="Pang H."/>
        </authorList>
    </citation>
    <scope>NUCLEOTIDE SEQUENCE [LARGE SCALE GENOMIC DNA]</scope>
    <source>
        <strain evidence="4">SYSU_2023b</strain>
        <tissue evidence="4">Whole body</tissue>
    </source>
</reference>
<dbReference type="GO" id="GO:0034464">
    <property type="term" value="C:BBSome"/>
    <property type="evidence" value="ECO:0007669"/>
    <property type="project" value="TreeGrafter"/>
</dbReference>
<dbReference type="PANTHER" id="PTHR16074:SF4">
    <property type="entry name" value="BARDET-BIEDL SYNDROME 7 PROTEIN"/>
    <property type="match status" value="1"/>
</dbReference>
<dbReference type="InterPro" id="IPR036322">
    <property type="entry name" value="WD40_repeat_dom_sf"/>
</dbReference>
<feature type="domain" description="BBS7 helical hairpin" evidence="1">
    <location>
        <begin position="576"/>
        <end position="638"/>
    </location>
</feature>
<dbReference type="Pfam" id="PF23743">
    <property type="entry name" value="Beta-prop_BBS7"/>
    <property type="match status" value="1"/>
</dbReference>
<evidence type="ECO:0000313" key="5">
    <source>
        <dbReference type="Proteomes" id="UP001431783"/>
    </source>
</evidence>
<keyword evidence="5" id="KW-1185">Reference proteome</keyword>
<dbReference type="GO" id="GO:0008104">
    <property type="term" value="P:intracellular protein localization"/>
    <property type="evidence" value="ECO:0007669"/>
    <property type="project" value="TreeGrafter"/>
</dbReference>
<evidence type="ECO:0000259" key="1">
    <source>
        <dbReference type="Pfam" id="PF23349"/>
    </source>
</evidence>
<dbReference type="GO" id="GO:0005930">
    <property type="term" value="C:axoneme"/>
    <property type="evidence" value="ECO:0007669"/>
    <property type="project" value="TreeGrafter"/>
</dbReference>
<dbReference type="Gene3D" id="2.130.10.10">
    <property type="entry name" value="YVTN repeat-like/Quinoprotein amine dehydrogenase"/>
    <property type="match status" value="1"/>
</dbReference>
<dbReference type="EMBL" id="JARQZJ010000004">
    <property type="protein sequence ID" value="KAK9870809.1"/>
    <property type="molecule type" value="Genomic_DNA"/>
</dbReference>
<dbReference type="InterPro" id="IPR015943">
    <property type="entry name" value="WD40/YVTN_repeat-like_dom_sf"/>
</dbReference>
<name>A0AAW1TUI2_9CUCU</name>
<dbReference type="InterPro" id="IPR056332">
    <property type="entry name" value="Beta-prop_BBS7"/>
</dbReference>
<feature type="domain" description="BBS7 GAE" evidence="2">
    <location>
        <begin position="381"/>
        <end position="472"/>
    </location>
</feature>
<evidence type="ECO:0000313" key="4">
    <source>
        <dbReference type="EMBL" id="KAK9870809.1"/>
    </source>
</evidence>
<dbReference type="AlphaFoldDB" id="A0AAW1TUI2"/>
<proteinExistence type="predicted"/>
<dbReference type="Pfam" id="PF23349">
    <property type="entry name" value="BBS7_hp"/>
    <property type="match status" value="1"/>
</dbReference>
<dbReference type="GO" id="GO:0036064">
    <property type="term" value="C:ciliary basal body"/>
    <property type="evidence" value="ECO:0007669"/>
    <property type="project" value="TreeGrafter"/>
</dbReference>
<accession>A0AAW1TUI2</accession>
<dbReference type="InterPro" id="IPR056334">
    <property type="entry name" value="BBS7_GAE_dom"/>
</dbReference>
<dbReference type="SUPFAM" id="SSF50978">
    <property type="entry name" value="WD40 repeat-like"/>
    <property type="match status" value="1"/>
</dbReference>
<evidence type="ECO:0000259" key="2">
    <source>
        <dbReference type="Pfam" id="PF23360"/>
    </source>
</evidence>
<organism evidence="4 5">
    <name type="scientific">Henosepilachna vigintioctopunctata</name>
    <dbReference type="NCBI Taxonomy" id="420089"/>
    <lineage>
        <taxon>Eukaryota</taxon>
        <taxon>Metazoa</taxon>
        <taxon>Ecdysozoa</taxon>
        <taxon>Arthropoda</taxon>
        <taxon>Hexapoda</taxon>
        <taxon>Insecta</taxon>
        <taxon>Pterygota</taxon>
        <taxon>Neoptera</taxon>
        <taxon>Endopterygota</taxon>
        <taxon>Coleoptera</taxon>
        <taxon>Polyphaga</taxon>
        <taxon>Cucujiformia</taxon>
        <taxon>Coccinelloidea</taxon>
        <taxon>Coccinellidae</taxon>
        <taxon>Epilachninae</taxon>
        <taxon>Epilachnini</taxon>
        <taxon>Henosepilachna</taxon>
    </lineage>
</organism>
<dbReference type="Proteomes" id="UP001431783">
    <property type="component" value="Unassembled WGS sequence"/>
</dbReference>
<dbReference type="InterPro" id="IPR056335">
    <property type="entry name" value="BBS7_hairpin"/>
</dbReference>
<dbReference type="GO" id="GO:0043005">
    <property type="term" value="C:neuron projection"/>
    <property type="evidence" value="ECO:0007669"/>
    <property type="project" value="TreeGrafter"/>
</dbReference>
<dbReference type="GO" id="GO:0016020">
    <property type="term" value="C:membrane"/>
    <property type="evidence" value="ECO:0007669"/>
    <property type="project" value="TreeGrafter"/>
</dbReference>
<dbReference type="Pfam" id="PF23360">
    <property type="entry name" value="BBS7_GAE"/>
    <property type="match status" value="1"/>
</dbReference>